<reference evidence="5" key="2">
    <citation type="submission" date="2025-08" db="UniProtKB">
        <authorList>
            <consortium name="RefSeq"/>
        </authorList>
    </citation>
    <scope>IDENTIFICATION</scope>
    <source>
        <tissue evidence="5">Seedling</tissue>
    </source>
</reference>
<dbReference type="RefSeq" id="XP_015899205.2">
    <property type="nucleotide sequence ID" value="XM_016043719.2"/>
</dbReference>
<evidence type="ECO:0000256" key="2">
    <source>
        <dbReference type="ARBA" id="ARBA00022729"/>
    </source>
</evidence>
<dbReference type="GeneID" id="107432552"/>
<comment type="similarity">
    <text evidence="1">Belongs to the STIG1 family.</text>
</comment>
<evidence type="ECO:0000256" key="1">
    <source>
        <dbReference type="ARBA" id="ARBA00006010"/>
    </source>
</evidence>
<gene>
    <name evidence="5" type="primary">LOC107432552</name>
</gene>
<sequence>MKLLLVVIVFADLVLSISSLNQNELQNIKYENYEQEPSSSSFEEEVVGADEVEGRSLRQKKQTLRLTCKTFPRICRFKGSPGPNCCKKKCANVLKDRSNCGRCGKKCKFNEICCNGKCVNPSFNRRHCGGCNNSCGNGSLCAFGLCNYA</sequence>
<evidence type="ECO:0000313" key="5">
    <source>
        <dbReference type="RefSeq" id="XP_015899205.2"/>
    </source>
</evidence>
<organism evidence="4 5">
    <name type="scientific">Ziziphus jujuba</name>
    <name type="common">Chinese jujube</name>
    <name type="synonym">Ziziphus sativa</name>
    <dbReference type="NCBI Taxonomy" id="326968"/>
    <lineage>
        <taxon>Eukaryota</taxon>
        <taxon>Viridiplantae</taxon>
        <taxon>Streptophyta</taxon>
        <taxon>Embryophyta</taxon>
        <taxon>Tracheophyta</taxon>
        <taxon>Spermatophyta</taxon>
        <taxon>Magnoliopsida</taxon>
        <taxon>eudicotyledons</taxon>
        <taxon>Gunneridae</taxon>
        <taxon>Pentapetalae</taxon>
        <taxon>rosids</taxon>
        <taxon>fabids</taxon>
        <taxon>Rosales</taxon>
        <taxon>Rhamnaceae</taxon>
        <taxon>Paliureae</taxon>
        <taxon>Ziziphus</taxon>
    </lineage>
</organism>
<keyword evidence="2 3" id="KW-0732">Signal</keyword>
<evidence type="ECO:0000256" key="3">
    <source>
        <dbReference type="SAM" id="SignalP"/>
    </source>
</evidence>
<feature type="chain" id="PRO_5045389101" evidence="3">
    <location>
        <begin position="17"/>
        <end position="149"/>
    </location>
</feature>
<accession>A0A6P4AU72</accession>
<dbReference type="InParanoid" id="A0A6P4AU72"/>
<reference evidence="4" key="1">
    <citation type="submission" date="2025-05" db="UniProtKB">
        <authorList>
            <consortium name="RefSeq"/>
        </authorList>
    </citation>
    <scope>NUCLEOTIDE SEQUENCE [LARGE SCALE GENOMIC DNA]</scope>
</reference>
<dbReference type="KEGG" id="zju:107432552"/>
<dbReference type="InterPro" id="IPR006969">
    <property type="entry name" value="Stig-like"/>
</dbReference>
<protein>
    <submittedName>
        <fullName evidence="5">Stigma-specific STIG1-like protein 1</fullName>
    </submittedName>
</protein>
<dbReference type="AlphaFoldDB" id="A0A6P4AU72"/>
<feature type="signal peptide" evidence="3">
    <location>
        <begin position="1"/>
        <end position="16"/>
    </location>
</feature>
<dbReference type="Pfam" id="PF04885">
    <property type="entry name" value="Stig1"/>
    <property type="match status" value="1"/>
</dbReference>
<dbReference type="PANTHER" id="PTHR33227:SF15">
    <property type="entry name" value="STIGMA-SPECIFIC STIG1-LIKE PROTEIN 1"/>
    <property type="match status" value="1"/>
</dbReference>
<dbReference type="PANTHER" id="PTHR33227">
    <property type="entry name" value="STIGMA-SPECIFIC STIG1-LIKE PROTEIN 3"/>
    <property type="match status" value="1"/>
</dbReference>
<keyword evidence="4" id="KW-1185">Reference proteome</keyword>
<proteinExistence type="inferred from homology"/>
<dbReference type="Proteomes" id="UP001652623">
    <property type="component" value="Chromosome 1"/>
</dbReference>
<evidence type="ECO:0000313" key="4">
    <source>
        <dbReference type="Proteomes" id="UP001652623"/>
    </source>
</evidence>
<name>A0A6P4AU72_ZIZJJ</name>